<accession>A0A6A5TZA8</accession>
<proteinExistence type="predicted"/>
<evidence type="ECO:0000313" key="2">
    <source>
        <dbReference type="Proteomes" id="UP000800035"/>
    </source>
</evidence>
<reference evidence="1" key="1">
    <citation type="journal article" date="2020" name="Stud. Mycol.">
        <title>101 Dothideomycetes genomes: a test case for predicting lifestyles and emergence of pathogens.</title>
        <authorList>
            <person name="Haridas S."/>
            <person name="Albert R."/>
            <person name="Binder M."/>
            <person name="Bloem J."/>
            <person name="Labutti K."/>
            <person name="Salamov A."/>
            <person name="Andreopoulos B."/>
            <person name="Baker S."/>
            <person name="Barry K."/>
            <person name="Bills G."/>
            <person name="Bluhm B."/>
            <person name="Cannon C."/>
            <person name="Castanera R."/>
            <person name="Culley D."/>
            <person name="Daum C."/>
            <person name="Ezra D."/>
            <person name="Gonzalez J."/>
            <person name="Henrissat B."/>
            <person name="Kuo A."/>
            <person name="Liang C."/>
            <person name="Lipzen A."/>
            <person name="Lutzoni F."/>
            <person name="Magnuson J."/>
            <person name="Mondo S."/>
            <person name="Nolan M."/>
            <person name="Ohm R."/>
            <person name="Pangilinan J."/>
            <person name="Park H.-J."/>
            <person name="Ramirez L."/>
            <person name="Alfaro M."/>
            <person name="Sun H."/>
            <person name="Tritt A."/>
            <person name="Yoshinaga Y."/>
            <person name="Zwiers L.-H."/>
            <person name="Turgeon B."/>
            <person name="Goodwin S."/>
            <person name="Spatafora J."/>
            <person name="Crous P."/>
            <person name="Grigoriev I."/>
        </authorList>
    </citation>
    <scope>NUCLEOTIDE SEQUENCE</scope>
    <source>
        <strain evidence="1">CBS 675.92</strain>
    </source>
</reference>
<dbReference type="AlphaFoldDB" id="A0A6A5TZA8"/>
<dbReference type="OrthoDB" id="5314997at2759"/>
<protein>
    <recommendedName>
        <fullName evidence="3">F-box domain-containing protein</fullName>
    </recommendedName>
</protein>
<evidence type="ECO:0008006" key="3">
    <source>
        <dbReference type="Google" id="ProtNLM"/>
    </source>
</evidence>
<evidence type="ECO:0000313" key="1">
    <source>
        <dbReference type="EMBL" id="KAF1957674.1"/>
    </source>
</evidence>
<name>A0A6A5TZA8_9PLEO</name>
<keyword evidence="2" id="KW-1185">Reference proteome</keyword>
<organism evidence="1 2">
    <name type="scientific">Byssothecium circinans</name>
    <dbReference type="NCBI Taxonomy" id="147558"/>
    <lineage>
        <taxon>Eukaryota</taxon>
        <taxon>Fungi</taxon>
        <taxon>Dikarya</taxon>
        <taxon>Ascomycota</taxon>
        <taxon>Pezizomycotina</taxon>
        <taxon>Dothideomycetes</taxon>
        <taxon>Pleosporomycetidae</taxon>
        <taxon>Pleosporales</taxon>
        <taxon>Massarineae</taxon>
        <taxon>Massarinaceae</taxon>
        <taxon>Byssothecium</taxon>
    </lineage>
</organism>
<sequence length="340" mass="38870">MCTSVAAAFTTAMMVSFERRKRLKTTARKAKTAATKAAENKEATFRFLDLPKDIRLMIYERLQVKASHLKLHPTSDRTSTIILVVTTIPGIEILVTCKRINEEASKILQRSADQLLSSAPRVILSCNRTFSIASGYHYCLLGGVHAGYFDTCNIIASAIHLIRDPYSMNLLLEPMLSYEGNTNYQTFSLKQRSLAIQFNRHAAQYLLRASDDTRTTWHPFLRTVPPKTLIAQFILHNHDDLPAGFPSSQVPGWICGVECLAFHDLYDERYFVEVSCVETKKEKSNEGEREDVGLEDVIQQALGWYTDEEQRRKVRIVEPITREAWKEEWTVGERAHYKLH</sequence>
<gene>
    <name evidence="1" type="ORF">CC80DRAFT_534860</name>
</gene>
<dbReference type="EMBL" id="ML976989">
    <property type="protein sequence ID" value="KAF1957674.1"/>
    <property type="molecule type" value="Genomic_DNA"/>
</dbReference>
<dbReference type="Proteomes" id="UP000800035">
    <property type="component" value="Unassembled WGS sequence"/>
</dbReference>